<proteinExistence type="predicted"/>
<organism evidence="1 2">
    <name type="scientific">Rubroshorea leprosula</name>
    <dbReference type="NCBI Taxonomy" id="152421"/>
    <lineage>
        <taxon>Eukaryota</taxon>
        <taxon>Viridiplantae</taxon>
        <taxon>Streptophyta</taxon>
        <taxon>Embryophyta</taxon>
        <taxon>Tracheophyta</taxon>
        <taxon>Spermatophyta</taxon>
        <taxon>Magnoliopsida</taxon>
        <taxon>eudicotyledons</taxon>
        <taxon>Gunneridae</taxon>
        <taxon>Pentapetalae</taxon>
        <taxon>rosids</taxon>
        <taxon>malvids</taxon>
        <taxon>Malvales</taxon>
        <taxon>Dipterocarpaceae</taxon>
        <taxon>Rubroshorea</taxon>
    </lineage>
</organism>
<accession>A0AAV5KYE4</accession>
<protein>
    <submittedName>
        <fullName evidence="1">Uncharacterized protein</fullName>
    </submittedName>
</protein>
<gene>
    <name evidence="1" type="ORF">SLEP1_g38761</name>
</gene>
<dbReference type="AlphaFoldDB" id="A0AAV5KYE4"/>
<comment type="caution">
    <text evidence="1">The sequence shown here is derived from an EMBL/GenBank/DDBJ whole genome shotgun (WGS) entry which is preliminary data.</text>
</comment>
<evidence type="ECO:0000313" key="2">
    <source>
        <dbReference type="Proteomes" id="UP001054252"/>
    </source>
</evidence>
<evidence type="ECO:0000313" key="1">
    <source>
        <dbReference type="EMBL" id="GKV29883.1"/>
    </source>
</evidence>
<dbReference type="Proteomes" id="UP001054252">
    <property type="component" value="Unassembled WGS sequence"/>
</dbReference>
<name>A0AAV5KYE4_9ROSI</name>
<dbReference type="EMBL" id="BPVZ01000084">
    <property type="protein sequence ID" value="GKV29883.1"/>
    <property type="molecule type" value="Genomic_DNA"/>
</dbReference>
<sequence length="34" mass="3590">MSLLDSICWIGGSATFSVSFSAARSMGSNEMKFA</sequence>
<reference evidence="1 2" key="1">
    <citation type="journal article" date="2021" name="Commun. Biol.">
        <title>The genome of Shorea leprosula (Dipterocarpaceae) highlights the ecological relevance of drought in aseasonal tropical rainforests.</title>
        <authorList>
            <person name="Ng K.K.S."/>
            <person name="Kobayashi M.J."/>
            <person name="Fawcett J.A."/>
            <person name="Hatakeyama M."/>
            <person name="Paape T."/>
            <person name="Ng C.H."/>
            <person name="Ang C.C."/>
            <person name="Tnah L.H."/>
            <person name="Lee C.T."/>
            <person name="Nishiyama T."/>
            <person name="Sese J."/>
            <person name="O'Brien M.J."/>
            <person name="Copetti D."/>
            <person name="Mohd Noor M.I."/>
            <person name="Ong R.C."/>
            <person name="Putra M."/>
            <person name="Sireger I.Z."/>
            <person name="Indrioko S."/>
            <person name="Kosugi Y."/>
            <person name="Izuno A."/>
            <person name="Isagi Y."/>
            <person name="Lee S.L."/>
            <person name="Shimizu K.K."/>
        </authorList>
    </citation>
    <scope>NUCLEOTIDE SEQUENCE [LARGE SCALE GENOMIC DNA]</scope>
    <source>
        <strain evidence="1">214</strain>
    </source>
</reference>
<keyword evidence="2" id="KW-1185">Reference proteome</keyword>